<protein>
    <submittedName>
        <fullName evidence="1">Uncharacterized protein</fullName>
    </submittedName>
</protein>
<dbReference type="Proteomes" id="UP000094342">
    <property type="component" value="Unassembled WGS sequence"/>
</dbReference>
<reference evidence="2" key="1">
    <citation type="submission" date="2016-05" db="EMBL/GenBank/DDBJ databases">
        <authorList>
            <person name="Li Y."/>
        </authorList>
    </citation>
    <scope>NUCLEOTIDE SEQUENCE [LARGE SCALE GENOMIC DNA]</scope>
    <source>
        <strain evidence="2">YIC4027</strain>
    </source>
</reference>
<gene>
    <name evidence="1" type="ORF">A8M32_19485</name>
</gene>
<proteinExistence type="predicted"/>
<organism evidence="1 2">
    <name type="scientific">Sinorhizobium alkalisoli</name>
    <dbReference type="NCBI Taxonomy" id="1752398"/>
    <lineage>
        <taxon>Bacteria</taxon>
        <taxon>Pseudomonadati</taxon>
        <taxon>Pseudomonadota</taxon>
        <taxon>Alphaproteobacteria</taxon>
        <taxon>Hyphomicrobiales</taxon>
        <taxon>Rhizobiaceae</taxon>
        <taxon>Sinorhizobium/Ensifer group</taxon>
        <taxon>Sinorhizobium</taxon>
    </lineage>
</organism>
<dbReference type="EMBL" id="LYBW01000061">
    <property type="protein sequence ID" value="ODR89511.1"/>
    <property type="molecule type" value="Genomic_DNA"/>
</dbReference>
<evidence type="ECO:0000313" key="1">
    <source>
        <dbReference type="EMBL" id="ODR89511.1"/>
    </source>
</evidence>
<dbReference type="AlphaFoldDB" id="A0A1E3V8S5"/>
<keyword evidence="2" id="KW-1185">Reference proteome</keyword>
<sequence length="76" mass="8287">MKSWSSRPIVVQRLSTDRSAAFLSRALSFENALPAELDHVGASDAQIQNQFHCKPGLVSGKPWLILVPDPDVENSG</sequence>
<accession>A0A1E3V8S5</accession>
<name>A0A1E3V8S5_9HYPH</name>
<evidence type="ECO:0000313" key="2">
    <source>
        <dbReference type="Proteomes" id="UP000094342"/>
    </source>
</evidence>
<comment type="caution">
    <text evidence="1">The sequence shown here is derived from an EMBL/GenBank/DDBJ whole genome shotgun (WGS) entry which is preliminary data.</text>
</comment>